<feature type="chain" id="PRO_5038437634" evidence="1">
    <location>
        <begin position="22"/>
        <end position="440"/>
    </location>
</feature>
<dbReference type="PANTHER" id="PTHR43649:SF12">
    <property type="entry name" value="DIACETYLCHITOBIOSE BINDING PROTEIN DASA"/>
    <property type="match status" value="1"/>
</dbReference>
<dbReference type="Gene3D" id="3.40.190.10">
    <property type="entry name" value="Periplasmic binding protein-like II"/>
    <property type="match status" value="1"/>
</dbReference>
<evidence type="ECO:0000256" key="1">
    <source>
        <dbReference type="SAM" id="SignalP"/>
    </source>
</evidence>
<feature type="signal peptide" evidence="1">
    <location>
        <begin position="1"/>
        <end position="21"/>
    </location>
</feature>
<keyword evidence="1" id="KW-0732">Signal</keyword>
<dbReference type="InterPro" id="IPR006311">
    <property type="entry name" value="TAT_signal"/>
</dbReference>
<name>A0A5P9QCF6_9MICO</name>
<evidence type="ECO:0000313" key="2">
    <source>
        <dbReference type="EMBL" id="QFU98782.1"/>
    </source>
</evidence>
<dbReference type="Pfam" id="PF13416">
    <property type="entry name" value="SBP_bac_8"/>
    <property type="match status" value="1"/>
</dbReference>
<gene>
    <name evidence="2" type="ORF">KDY119_02301</name>
</gene>
<organism evidence="2 3">
    <name type="scientific">Luteimicrobium xylanilyticum</name>
    <dbReference type="NCBI Taxonomy" id="1133546"/>
    <lineage>
        <taxon>Bacteria</taxon>
        <taxon>Bacillati</taxon>
        <taxon>Actinomycetota</taxon>
        <taxon>Actinomycetes</taxon>
        <taxon>Micrococcales</taxon>
        <taxon>Luteimicrobium</taxon>
    </lineage>
</organism>
<dbReference type="InterPro" id="IPR006059">
    <property type="entry name" value="SBP"/>
</dbReference>
<protein>
    <submittedName>
        <fullName evidence="2">Uncharacterized protein</fullName>
    </submittedName>
</protein>
<reference evidence="2 3" key="1">
    <citation type="submission" date="2019-10" db="EMBL/GenBank/DDBJ databases">
        <title>Genome sequence of Luteimicrobium xylanilyticum HY-24.</title>
        <authorList>
            <person name="Kim D.Y."/>
            <person name="Park H.-Y."/>
        </authorList>
    </citation>
    <scope>NUCLEOTIDE SEQUENCE [LARGE SCALE GENOMIC DNA]</scope>
    <source>
        <strain evidence="2 3">HY-24</strain>
    </source>
</reference>
<dbReference type="Proteomes" id="UP000326702">
    <property type="component" value="Chromosome"/>
</dbReference>
<sequence>MDRRRTHRARRTFLLSTGAVAAVALLASCSGGSGGSSGSSDKSFTYWSMWQESEAPAKALKQSIAEFEKQTGITVKVQWQGRQVLQKLQPTLNGSPAADLIEQATANVQSIMVPTGTAADLSAVYDQKVTGEDKTVGQVIPEKYQKLGTFGGKVNIIPFTVTNYALWYNAAKTKPSASDLSTWASFLAYLKKQKEAGQTPISLDGDIPTYNQFWYTALVVNKLGPGSFHAAAGDKTGATWDQPGYLEAAQQVEELAKGGYFVDGYDASKFPAGQQKWATNKAQFMLMGSWLPQEVAPYAASGATYAAATFPNNGYSGDKLASADIAGWVVPAKSDHKAAAEKFIEFMYQKDQIENYAKTSQTIVARPDVTMSPVMADPQKILNAATTLYNSTDSVVNDYADWNTKVFQPLNDKLIKGKLTAAQFIAQVKSQSVSYWKRNS</sequence>
<dbReference type="InterPro" id="IPR050490">
    <property type="entry name" value="Bact_solute-bd_prot1"/>
</dbReference>
<dbReference type="PROSITE" id="PS51318">
    <property type="entry name" value="TAT"/>
    <property type="match status" value="1"/>
</dbReference>
<dbReference type="PROSITE" id="PS51257">
    <property type="entry name" value="PROKAR_LIPOPROTEIN"/>
    <property type="match status" value="1"/>
</dbReference>
<dbReference type="RefSeq" id="WP_083890781.1">
    <property type="nucleotide sequence ID" value="NZ_BAABIH010000017.1"/>
</dbReference>
<accession>A0A5P9QCF6</accession>
<proteinExistence type="predicted"/>
<dbReference type="AlphaFoldDB" id="A0A5P9QCF6"/>
<dbReference type="SUPFAM" id="SSF53850">
    <property type="entry name" value="Periplasmic binding protein-like II"/>
    <property type="match status" value="1"/>
</dbReference>
<dbReference type="OrthoDB" id="8663148at2"/>
<keyword evidence="3" id="KW-1185">Reference proteome</keyword>
<dbReference type="EMBL" id="CP045529">
    <property type="protein sequence ID" value="QFU98782.1"/>
    <property type="molecule type" value="Genomic_DNA"/>
</dbReference>
<dbReference type="PANTHER" id="PTHR43649">
    <property type="entry name" value="ARABINOSE-BINDING PROTEIN-RELATED"/>
    <property type="match status" value="1"/>
</dbReference>
<dbReference type="KEGG" id="lxl:KDY119_02301"/>
<evidence type="ECO:0000313" key="3">
    <source>
        <dbReference type="Proteomes" id="UP000326702"/>
    </source>
</evidence>